<protein>
    <submittedName>
        <fullName evidence="2">Uncharacterized protein</fullName>
    </submittedName>
</protein>
<accession>A0A9P8VYA4</accession>
<proteinExistence type="predicted"/>
<dbReference type="AlphaFoldDB" id="A0A9P8VYA4"/>
<comment type="caution">
    <text evidence="2">The sequence shown here is derived from an EMBL/GenBank/DDBJ whole genome shotgun (WGS) entry which is preliminary data.</text>
</comment>
<dbReference type="Proteomes" id="UP000777438">
    <property type="component" value="Unassembled WGS sequence"/>
</dbReference>
<reference evidence="2 3" key="1">
    <citation type="journal article" date="2021" name="Nat. Commun.">
        <title>Genetic determinants of endophytism in the Arabidopsis root mycobiome.</title>
        <authorList>
            <person name="Mesny F."/>
            <person name="Miyauchi S."/>
            <person name="Thiergart T."/>
            <person name="Pickel B."/>
            <person name="Atanasova L."/>
            <person name="Karlsson M."/>
            <person name="Huettel B."/>
            <person name="Barry K.W."/>
            <person name="Haridas S."/>
            <person name="Chen C."/>
            <person name="Bauer D."/>
            <person name="Andreopoulos W."/>
            <person name="Pangilinan J."/>
            <person name="LaButti K."/>
            <person name="Riley R."/>
            <person name="Lipzen A."/>
            <person name="Clum A."/>
            <person name="Drula E."/>
            <person name="Henrissat B."/>
            <person name="Kohler A."/>
            <person name="Grigoriev I.V."/>
            <person name="Martin F.M."/>
            <person name="Hacquard S."/>
        </authorList>
    </citation>
    <scope>NUCLEOTIDE SEQUENCE [LARGE SCALE GENOMIC DNA]</scope>
    <source>
        <strain evidence="2 3">MPI-CAGE-CH-0241</strain>
    </source>
</reference>
<organism evidence="2 3">
    <name type="scientific">Thelonectria olida</name>
    <dbReference type="NCBI Taxonomy" id="1576542"/>
    <lineage>
        <taxon>Eukaryota</taxon>
        <taxon>Fungi</taxon>
        <taxon>Dikarya</taxon>
        <taxon>Ascomycota</taxon>
        <taxon>Pezizomycotina</taxon>
        <taxon>Sordariomycetes</taxon>
        <taxon>Hypocreomycetidae</taxon>
        <taxon>Hypocreales</taxon>
        <taxon>Nectriaceae</taxon>
        <taxon>Thelonectria</taxon>
    </lineage>
</organism>
<name>A0A9P8VYA4_9HYPO</name>
<feature type="compositionally biased region" description="Polar residues" evidence="1">
    <location>
        <begin position="580"/>
        <end position="597"/>
    </location>
</feature>
<dbReference type="OrthoDB" id="4227485at2759"/>
<sequence length="823" mass="94445">MSTFSSHSQGQRLNGGNQLNYQGTAKVSINALVFAPDDTPCDVNVDFDKVERLKRIFKLEGCDRLNPRNYIPGEISREVLQAAMIKSNVTEADLNADEPRILYLPPCASIRCPHGRSRVKALEDSNDYGRLARWWTIELYTDMVPEAFDILSEEFLNEKSFSDGHILVKICLSRRKNLTAENRWLARLSKSKAEILKRVLKHPLIAPVLTKIMLEIPGMRNGLEIGVWHKIIGAKNPEVFSQECYHTHQTNFFFGKEVVHYMEYIYSTLVSIMGSKEALQFVDTTAIQTFELRCPGLSQLDCRHIKQAIINGEVFKTLTDDVKRKQILERAQQVKYLIPSIHTLQKDFKYLRPCTDVLRQLVLGKSQIPFSTQTIAFDALRRGNNSSIDSETIFFSQMKLLYLHIMQNIVELSGENPLMEDDEVAPAKRIYDQRAWSRLASKASRLGFRSDEISRLVSLDPDRLVALRALNDARPPSEYEYGNTKLEEFISSITQIFQQAQRRESVGPRLPVFTTSGVGEPLPRRCGRHYSRAYSEDRSFLTEDVFRRQIEKGNDITSLFVRKSVFNAFWGVDDWEPVDNSGSGSGQVSPSESENSMQFSDDYFAGMVSDQDQDMEQPEVQQLQQQEEGQQQQQLEKLRQQLQQQQQEIQNQQQAIWNRQQDLQRQEEDLEKQKRRQEFQKKNQERHKSILTKRKGAKVNQQRALPTSSRQHQSASEDNAVVQFHDLIDPNSQLISSPDGLSQGGETSIHISNSCGDRVERCRRHRQSIEDILAAARNEHMGDSVLMLYNIERRGIGLDDCTAFSDIFLCPEGTDESFFEDEL</sequence>
<evidence type="ECO:0000313" key="2">
    <source>
        <dbReference type="EMBL" id="KAH6884966.1"/>
    </source>
</evidence>
<dbReference type="Pfam" id="PF12520">
    <property type="entry name" value="DUF3723"/>
    <property type="match status" value="1"/>
</dbReference>
<evidence type="ECO:0000313" key="3">
    <source>
        <dbReference type="Proteomes" id="UP000777438"/>
    </source>
</evidence>
<dbReference type="EMBL" id="JAGPYM010000019">
    <property type="protein sequence ID" value="KAH6884966.1"/>
    <property type="molecule type" value="Genomic_DNA"/>
</dbReference>
<keyword evidence="3" id="KW-1185">Reference proteome</keyword>
<feature type="compositionally biased region" description="Polar residues" evidence="1">
    <location>
        <begin position="699"/>
        <end position="717"/>
    </location>
</feature>
<feature type="region of interest" description="Disordered" evidence="1">
    <location>
        <begin position="667"/>
        <end position="717"/>
    </location>
</feature>
<feature type="region of interest" description="Disordered" evidence="1">
    <location>
        <begin position="576"/>
        <end position="597"/>
    </location>
</feature>
<gene>
    <name evidence="2" type="ORF">B0T10DRAFT_462662</name>
</gene>
<evidence type="ECO:0000256" key="1">
    <source>
        <dbReference type="SAM" id="MobiDB-lite"/>
    </source>
</evidence>
<dbReference type="InterPro" id="IPR022198">
    <property type="entry name" value="DUF3723"/>
</dbReference>
<feature type="compositionally biased region" description="Basic and acidic residues" evidence="1">
    <location>
        <begin position="676"/>
        <end position="688"/>
    </location>
</feature>